<dbReference type="EMBL" id="HG994358">
    <property type="protein sequence ID" value="CAF2263706.1"/>
    <property type="molecule type" value="Genomic_DNA"/>
</dbReference>
<name>A0A817AHK4_BRANA</name>
<sequence>MKSVEGCVSPHIFLPASSTAFSLQLTHIGLKFSFAVVFNRHLLLQPSSNALFTLFLDTSVTTPRLLLLPGLVLAPPASSKRISLSPSNSNS</sequence>
<gene>
    <name evidence="1" type="ORF">DARMORV10_A04P00040.1</name>
</gene>
<dbReference type="Proteomes" id="UP001295469">
    <property type="component" value="Chromosome A04"/>
</dbReference>
<proteinExistence type="predicted"/>
<accession>A0A817AHK4</accession>
<protein>
    <submittedName>
        <fullName evidence="1">(rape) hypothetical protein</fullName>
    </submittedName>
</protein>
<evidence type="ECO:0000313" key="1">
    <source>
        <dbReference type="EMBL" id="CAF2263706.1"/>
    </source>
</evidence>
<organism evidence="1">
    <name type="scientific">Brassica napus</name>
    <name type="common">Rape</name>
    <dbReference type="NCBI Taxonomy" id="3708"/>
    <lineage>
        <taxon>Eukaryota</taxon>
        <taxon>Viridiplantae</taxon>
        <taxon>Streptophyta</taxon>
        <taxon>Embryophyta</taxon>
        <taxon>Tracheophyta</taxon>
        <taxon>Spermatophyta</taxon>
        <taxon>Magnoliopsida</taxon>
        <taxon>eudicotyledons</taxon>
        <taxon>Gunneridae</taxon>
        <taxon>Pentapetalae</taxon>
        <taxon>rosids</taxon>
        <taxon>malvids</taxon>
        <taxon>Brassicales</taxon>
        <taxon>Brassicaceae</taxon>
        <taxon>Brassiceae</taxon>
        <taxon>Brassica</taxon>
    </lineage>
</organism>
<dbReference type="AlphaFoldDB" id="A0A817AHK4"/>
<reference evidence="1" key="1">
    <citation type="submission" date="2021-01" db="EMBL/GenBank/DDBJ databases">
        <authorList>
            <consortium name="Genoscope - CEA"/>
            <person name="William W."/>
        </authorList>
    </citation>
    <scope>NUCLEOTIDE SEQUENCE</scope>
</reference>